<dbReference type="InterPro" id="IPR010994">
    <property type="entry name" value="RuvA_2-like"/>
</dbReference>
<dbReference type="NCBIfam" id="TIGR00426">
    <property type="entry name" value="competence protein ComEA helix-hairpin-helix repeat region"/>
    <property type="match status" value="1"/>
</dbReference>
<dbReference type="Pfam" id="PF12836">
    <property type="entry name" value="HHH_3"/>
    <property type="match status" value="1"/>
</dbReference>
<feature type="domain" description="Helix-hairpin-helix DNA-binding motif class 1" evidence="1">
    <location>
        <begin position="122"/>
        <end position="141"/>
    </location>
</feature>
<dbReference type="Proteomes" id="UP000776700">
    <property type="component" value="Unassembled WGS sequence"/>
</dbReference>
<dbReference type="InterPro" id="IPR051675">
    <property type="entry name" value="Endo/Exo/Phosphatase_dom_1"/>
</dbReference>
<dbReference type="PANTHER" id="PTHR21180:SF32">
    <property type="entry name" value="ENDONUCLEASE_EXONUCLEASE_PHOSPHATASE FAMILY DOMAIN-CONTAINING PROTEIN 1"/>
    <property type="match status" value="1"/>
</dbReference>
<comment type="caution">
    <text evidence="2">The sequence shown here is derived from an EMBL/GenBank/DDBJ whole genome shotgun (WGS) entry which is preliminary data.</text>
</comment>
<dbReference type="Pfam" id="PF10531">
    <property type="entry name" value="SLBB"/>
    <property type="match status" value="1"/>
</dbReference>
<evidence type="ECO:0000259" key="1">
    <source>
        <dbReference type="SMART" id="SM00278"/>
    </source>
</evidence>
<dbReference type="GO" id="GO:0015627">
    <property type="term" value="C:type II protein secretion system complex"/>
    <property type="evidence" value="ECO:0007669"/>
    <property type="project" value="TreeGrafter"/>
</dbReference>
<dbReference type="Gene3D" id="1.10.150.310">
    <property type="entry name" value="Tex RuvX-like domain-like"/>
    <property type="match status" value="1"/>
</dbReference>
<proteinExistence type="predicted"/>
<dbReference type="GO" id="GO:0006281">
    <property type="term" value="P:DNA repair"/>
    <property type="evidence" value="ECO:0007669"/>
    <property type="project" value="InterPro"/>
</dbReference>
<gene>
    <name evidence="2" type="ORF">K8V90_10520</name>
</gene>
<dbReference type="InterPro" id="IPR003583">
    <property type="entry name" value="Hlx-hairpin-Hlx_DNA-bd_motif"/>
</dbReference>
<sequence>ITVFISGEVKNPGVVTIDIDKRLSDAIDKLGGITENADLNKINLAIKLEDESHYIIPKIGENLESNNEHFENDTVYDSNDNNLININTANVQELDSLPGVGEATANKIVKYREEKGKFNSIEEIKNVNGIGDKKYEELKALISIE</sequence>
<feature type="non-terminal residue" evidence="2">
    <location>
        <position position="1"/>
    </location>
</feature>
<feature type="domain" description="Helix-hairpin-helix DNA-binding motif class 1" evidence="1">
    <location>
        <begin position="92"/>
        <end position="111"/>
    </location>
</feature>
<dbReference type="GO" id="GO:0003677">
    <property type="term" value="F:DNA binding"/>
    <property type="evidence" value="ECO:0007669"/>
    <property type="project" value="InterPro"/>
</dbReference>
<dbReference type="InterPro" id="IPR019554">
    <property type="entry name" value="Soluble_ligand-bd"/>
</dbReference>
<dbReference type="EMBL" id="DYUB01000325">
    <property type="protein sequence ID" value="HJG97525.1"/>
    <property type="molecule type" value="Genomic_DNA"/>
</dbReference>
<name>A0A921T139_9FIRM</name>
<organism evidence="2 3">
    <name type="scientific">Romboutsia timonensis</name>
    <dbReference type="NCBI Taxonomy" id="1776391"/>
    <lineage>
        <taxon>Bacteria</taxon>
        <taxon>Bacillati</taxon>
        <taxon>Bacillota</taxon>
        <taxon>Clostridia</taxon>
        <taxon>Peptostreptococcales</taxon>
        <taxon>Peptostreptococcaceae</taxon>
        <taxon>Romboutsia</taxon>
    </lineage>
</organism>
<protein>
    <submittedName>
        <fullName evidence="2">DUF655 domain-containing protein</fullName>
    </submittedName>
</protein>
<dbReference type="SUPFAM" id="SSF47781">
    <property type="entry name" value="RuvA domain 2-like"/>
    <property type="match status" value="1"/>
</dbReference>
<dbReference type="InterPro" id="IPR004509">
    <property type="entry name" value="Competence_ComEA_HhH"/>
</dbReference>
<dbReference type="PANTHER" id="PTHR21180">
    <property type="entry name" value="ENDONUCLEASE/EXONUCLEASE/PHOSPHATASE FAMILY DOMAIN-CONTAINING PROTEIN 1"/>
    <property type="match status" value="1"/>
</dbReference>
<dbReference type="GO" id="GO:0015628">
    <property type="term" value="P:protein secretion by the type II secretion system"/>
    <property type="evidence" value="ECO:0007669"/>
    <property type="project" value="TreeGrafter"/>
</dbReference>
<reference evidence="2" key="1">
    <citation type="journal article" date="2021" name="PeerJ">
        <title>Extensive microbial diversity within the chicken gut microbiome revealed by metagenomics and culture.</title>
        <authorList>
            <person name="Gilroy R."/>
            <person name="Ravi A."/>
            <person name="Getino M."/>
            <person name="Pursley I."/>
            <person name="Horton D.L."/>
            <person name="Alikhan N.F."/>
            <person name="Baker D."/>
            <person name="Gharbi K."/>
            <person name="Hall N."/>
            <person name="Watson M."/>
            <person name="Adriaenssens E.M."/>
            <person name="Foster-Nyarko E."/>
            <person name="Jarju S."/>
            <person name="Secka A."/>
            <person name="Antonio M."/>
            <person name="Oren A."/>
            <person name="Chaudhuri R.R."/>
            <person name="La Ragione R."/>
            <person name="Hildebrand F."/>
            <person name="Pallen M.J."/>
        </authorList>
    </citation>
    <scope>NUCLEOTIDE SEQUENCE</scope>
    <source>
        <strain evidence="2">1277</strain>
    </source>
</reference>
<accession>A0A921T139</accession>
<evidence type="ECO:0000313" key="2">
    <source>
        <dbReference type="EMBL" id="HJG97525.1"/>
    </source>
</evidence>
<evidence type="ECO:0000313" key="3">
    <source>
        <dbReference type="Proteomes" id="UP000776700"/>
    </source>
</evidence>
<reference evidence="2" key="2">
    <citation type="submission" date="2021-09" db="EMBL/GenBank/DDBJ databases">
        <authorList>
            <person name="Gilroy R."/>
        </authorList>
    </citation>
    <scope>NUCLEOTIDE SEQUENCE</scope>
    <source>
        <strain evidence="2">1277</strain>
    </source>
</reference>
<dbReference type="Gene3D" id="3.10.560.10">
    <property type="entry name" value="Outer membrane lipoprotein wza domain like"/>
    <property type="match status" value="1"/>
</dbReference>
<dbReference type="SMART" id="SM00278">
    <property type="entry name" value="HhH1"/>
    <property type="match status" value="2"/>
</dbReference>
<dbReference type="AlphaFoldDB" id="A0A921T139"/>